<evidence type="ECO:0000313" key="2">
    <source>
        <dbReference type="EMBL" id="CRH05376.1"/>
    </source>
</evidence>
<dbReference type="EMBL" id="LO017727">
    <property type="protein sequence ID" value="CRH05376.1"/>
    <property type="molecule type" value="Genomic_DNA"/>
</dbReference>
<sequence>MQVIMAIQRLHLLCMGLLLLLVSSSPAQASCYFGEEFDRLWQAKAGSSNQTFKPQSATELSSMAKILDRWAVQSTLREKNPLEHCSSQERMSFWKKICQANSWHYRWQISLLIQQFKDALKQKNSFVEAYLLLQRRIGKLDQHALNFAAFKQPICSAERKRSQVLFASTLKRSLQLSCQTVRFKQLNTQLHELLRSLRVGTGTLEQRQQQYWSSKQLVQLDQKFPMREKLNAYIQARCGDGDKRRQLEQNFNKAVKQYNRYALEKRPTL</sequence>
<protein>
    <submittedName>
        <fullName evidence="2">Uncharacterized protein</fullName>
    </submittedName>
</protein>
<gene>
    <name evidence="2" type="ORF">MAGMO_1182</name>
</gene>
<name>A0A1S7LHT7_MAGMO</name>
<reference evidence="2" key="1">
    <citation type="submission" date="2015-04" db="EMBL/GenBank/DDBJ databases">
        <authorList>
            <person name="Syromyatnikov M.Y."/>
            <person name="Popov V.N."/>
        </authorList>
    </citation>
    <scope>NUCLEOTIDE SEQUENCE</scope>
    <source>
        <strain evidence="2">MO-1</strain>
    </source>
</reference>
<feature type="chain" id="PRO_5010534377" evidence="1">
    <location>
        <begin position="30"/>
        <end position="269"/>
    </location>
</feature>
<dbReference type="AlphaFoldDB" id="A0A1S7LHT7"/>
<proteinExistence type="predicted"/>
<accession>A0A1S7LHT7</accession>
<organism evidence="2">
    <name type="scientific">Magnetococcus massalia (strain MO-1)</name>
    <dbReference type="NCBI Taxonomy" id="451514"/>
    <lineage>
        <taxon>Bacteria</taxon>
        <taxon>Pseudomonadati</taxon>
        <taxon>Pseudomonadota</taxon>
        <taxon>Magnetococcia</taxon>
        <taxon>Magnetococcales</taxon>
        <taxon>Magnetococcaceae</taxon>
        <taxon>Magnetococcus</taxon>
    </lineage>
</organism>
<keyword evidence="1" id="KW-0732">Signal</keyword>
<evidence type="ECO:0000256" key="1">
    <source>
        <dbReference type="SAM" id="SignalP"/>
    </source>
</evidence>
<feature type="signal peptide" evidence="1">
    <location>
        <begin position="1"/>
        <end position="29"/>
    </location>
</feature>